<feature type="compositionally biased region" description="Basic residues" evidence="1">
    <location>
        <begin position="194"/>
        <end position="203"/>
    </location>
</feature>
<dbReference type="AlphaFoldDB" id="A0AA39LCS6"/>
<gene>
    <name evidence="2" type="ORF">NLU13_1885</name>
</gene>
<name>A0AA39LCS6_SARSR</name>
<comment type="caution">
    <text evidence="2">The sequence shown here is derived from an EMBL/GenBank/DDBJ whole genome shotgun (WGS) entry which is preliminary data.</text>
</comment>
<accession>A0AA39LCS6</accession>
<dbReference type="EMBL" id="JAPDFR010000001">
    <property type="protein sequence ID" value="KAK0392390.1"/>
    <property type="molecule type" value="Genomic_DNA"/>
</dbReference>
<feature type="region of interest" description="Disordered" evidence="1">
    <location>
        <begin position="215"/>
        <end position="268"/>
    </location>
</feature>
<feature type="region of interest" description="Disordered" evidence="1">
    <location>
        <begin position="49"/>
        <end position="95"/>
    </location>
</feature>
<protein>
    <submittedName>
        <fullName evidence="2">Uncharacterized protein</fullName>
    </submittedName>
</protein>
<evidence type="ECO:0000313" key="3">
    <source>
        <dbReference type="Proteomes" id="UP001175261"/>
    </source>
</evidence>
<reference evidence="2" key="1">
    <citation type="submission" date="2022-10" db="EMBL/GenBank/DDBJ databases">
        <title>Determination and structural analysis of whole genome sequence of Sarocladium strictum F4-1.</title>
        <authorList>
            <person name="Hu L."/>
            <person name="Jiang Y."/>
        </authorList>
    </citation>
    <scope>NUCLEOTIDE SEQUENCE</scope>
    <source>
        <strain evidence="2">F4-1</strain>
    </source>
</reference>
<feature type="region of interest" description="Disordered" evidence="1">
    <location>
        <begin position="1"/>
        <end position="34"/>
    </location>
</feature>
<evidence type="ECO:0000256" key="1">
    <source>
        <dbReference type="SAM" id="MobiDB-lite"/>
    </source>
</evidence>
<dbReference type="Pfam" id="PF09428">
    <property type="entry name" value="DUF2011"/>
    <property type="match status" value="1"/>
</dbReference>
<feature type="compositionally biased region" description="Basic residues" evidence="1">
    <location>
        <begin position="230"/>
        <end position="246"/>
    </location>
</feature>
<sequence>MFEQPQAKRVRRDELFDSGGSDDGDGSDELMEREMRALLNEQIAKSLGLLQADEPSDRIASKGQGSLNETKAASQSKSEPGNGEEEDAADEFDFQLFSGSAPTTKVVLEDDHPGDGALVRRRPQSYYLITTISEEQKRRYAAAAVTADEILQRAKQRSWGLELPWKVIHASSNGKLNSAYETGQAASAREGKGRPGKKKRIAMRTKARAAMEQAKLASAKMAEKEEHIKDKKKRLNRAKKLRRRAKAREQKAGGGGGGEDSGDSDDSA</sequence>
<feature type="region of interest" description="Disordered" evidence="1">
    <location>
        <begin position="178"/>
        <end position="203"/>
    </location>
</feature>
<feature type="compositionally biased region" description="Acidic residues" evidence="1">
    <location>
        <begin position="20"/>
        <end position="29"/>
    </location>
</feature>
<evidence type="ECO:0000313" key="2">
    <source>
        <dbReference type="EMBL" id="KAK0392390.1"/>
    </source>
</evidence>
<dbReference type="Proteomes" id="UP001175261">
    <property type="component" value="Unassembled WGS sequence"/>
</dbReference>
<feature type="compositionally biased region" description="Acidic residues" evidence="1">
    <location>
        <begin position="82"/>
        <end position="93"/>
    </location>
</feature>
<organism evidence="2 3">
    <name type="scientific">Sarocladium strictum</name>
    <name type="common">Black bundle disease fungus</name>
    <name type="synonym">Acremonium strictum</name>
    <dbReference type="NCBI Taxonomy" id="5046"/>
    <lineage>
        <taxon>Eukaryota</taxon>
        <taxon>Fungi</taxon>
        <taxon>Dikarya</taxon>
        <taxon>Ascomycota</taxon>
        <taxon>Pezizomycotina</taxon>
        <taxon>Sordariomycetes</taxon>
        <taxon>Hypocreomycetidae</taxon>
        <taxon>Hypocreales</taxon>
        <taxon>Sarocladiaceae</taxon>
        <taxon>Sarocladium</taxon>
    </lineage>
</organism>
<proteinExistence type="predicted"/>
<feature type="compositionally biased region" description="Polar residues" evidence="1">
    <location>
        <begin position="63"/>
        <end position="79"/>
    </location>
</feature>
<keyword evidence="3" id="KW-1185">Reference proteome</keyword>
<dbReference type="InterPro" id="IPR018555">
    <property type="entry name" value="C630.06c-like"/>
</dbReference>